<comment type="caution">
    <text evidence="2">The sequence shown here is derived from an EMBL/GenBank/DDBJ whole genome shotgun (WGS) entry which is preliminary data.</text>
</comment>
<proteinExistence type="predicted"/>
<dbReference type="RefSeq" id="WP_236864313.1">
    <property type="nucleotide sequence ID" value="NZ_BAABAZ010000004.1"/>
</dbReference>
<dbReference type="EMBL" id="BAABAZ010000004">
    <property type="protein sequence ID" value="GAA4283225.1"/>
    <property type="molecule type" value="Genomic_DNA"/>
</dbReference>
<sequence>MPDTNPHRAAHGPAGALTTDSPDFASAAAAIRPLLDEFGRLLGDASPTMAGTPKVTPCADPSDPNGPWQVTVQDYWATAPDARLLSGAPAAAAEVFAGWQSDNQLKPGSERQSDIGRQAAVGPNSEPGLRFRRSDGLLAATVKAGSDANRGWVTVSLSTPCATGPEPHPAGI</sequence>
<reference evidence="3" key="1">
    <citation type="journal article" date="2019" name="Int. J. Syst. Evol. Microbiol.">
        <title>The Global Catalogue of Microorganisms (GCM) 10K type strain sequencing project: providing services to taxonomists for standard genome sequencing and annotation.</title>
        <authorList>
            <consortium name="The Broad Institute Genomics Platform"/>
            <consortium name="The Broad Institute Genome Sequencing Center for Infectious Disease"/>
            <person name="Wu L."/>
            <person name="Ma J."/>
        </authorList>
    </citation>
    <scope>NUCLEOTIDE SEQUENCE [LARGE SCALE GENOMIC DNA]</scope>
    <source>
        <strain evidence="3">JCM 17458</strain>
    </source>
</reference>
<protein>
    <submittedName>
        <fullName evidence="2">Uncharacterized protein</fullName>
    </submittedName>
</protein>
<organism evidence="2 3">
    <name type="scientific">Brevibacterium daeguense</name>
    <dbReference type="NCBI Taxonomy" id="909936"/>
    <lineage>
        <taxon>Bacteria</taxon>
        <taxon>Bacillati</taxon>
        <taxon>Actinomycetota</taxon>
        <taxon>Actinomycetes</taxon>
        <taxon>Micrococcales</taxon>
        <taxon>Brevibacteriaceae</taxon>
        <taxon>Brevibacterium</taxon>
    </lineage>
</organism>
<name>A0ABP8EH03_9MICO</name>
<evidence type="ECO:0000256" key="1">
    <source>
        <dbReference type="SAM" id="MobiDB-lite"/>
    </source>
</evidence>
<accession>A0ABP8EH03</accession>
<feature type="region of interest" description="Disordered" evidence="1">
    <location>
        <begin position="100"/>
        <end position="128"/>
    </location>
</feature>
<feature type="region of interest" description="Disordered" evidence="1">
    <location>
        <begin position="42"/>
        <end position="66"/>
    </location>
</feature>
<evidence type="ECO:0000313" key="2">
    <source>
        <dbReference type="EMBL" id="GAA4283225.1"/>
    </source>
</evidence>
<feature type="region of interest" description="Disordered" evidence="1">
    <location>
        <begin position="1"/>
        <end position="21"/>
    </location>
</feature>
<evidence type="ECO:0000313" key="3">
    <source>
        <dbReference type="Proteomes" id="UP001501586"/>
    </source>
</evidence>
<dbReference type="Proteomes" id="UP001501586">
    <property type="component" value="Unassembled WGS sequence"/>
</dbReference>
<keyword evidence="3" id="KW-1185">Reference proteome</keyword>
<gene>
    <name evidence="2" type="ORF">GCM10022261_07560</name>
</gene>